<proteinExistence type="predicted"/>
<name>A0A833N0N9_9BACT</name>
<gene>
    <name evidence="3" type="ORF">GCL57_11235</name>
</gene>
<dbReference type="SUPFAM" id="SSF53756">
    <property type="entry name" value="UDP-Glycosyltransferase/glycogen phosphorylase"/>
    <property type="match status" value="1"/>
</dbReference>
<dbReference type="InterPro" id="IPR051199">
    <property type="entry name" value="LPS_LOS_Heptosyltrfase"/>
</dbReference>
<accession>A0A833N0N9</accession>
<dbReference type="Gene3D" id="3.40.50.2000">
    <property type="entry name" value="Glycogen Phosphorylase B"/>
    <property type="match status" value="2"/>
</dbReference>
<evidence type="ECO:0000256" key="1">
    <source>
        <dbReference type="ARBA" id="ARBA00022676"/>
    </source>
</evidence>
<dbReference type="AlphaFoldDB" id="A0A833N0N9"/>
<protein>
    <recommendedName>
        <fullName evidence="5">Heptosyltransferase-2</fullName>
    </recommendedName>
</protein>
<organism evidence="3 4">
    <name type="scientific">Fluviispira multicolorata</name>
    <dbReference type="NCBI Taxonomy" id="2654512"/>
    <lineage>
        <taxon>Bacteria</taxon>
        <taxon>Pseudomonadati</taxon>
        <taxon>Bdellovibrionota</taxon>
        <taxon>Oligoflexia</taxon>
        <taxon>Silvanigrellales</taxon>
        <taxon>Silvanigrellaceae</taxon>
        <taxon>Fluviispira</taxon>
    </lineage>
</organism>
<dbReference type="GO" id="GO:0009244">
    <property type="term" value="P:lipopolysaccharide core region biosynthetic process"/>
    <property type="evidence" value="ECO:0007669"/>
    <property type="project" value="TreeGrafter"/>
</dbReference>
<keyword evidence="1" id="KW-0328">Glycosyltransferase</keyword>
<keyword evidence="2" id="KW-0808">Transferase</keyword>
<dbReference type="RefSeq" id="WP_152213447.1">
    <property type="nucleotide sequence ID" value="NZ_WFLN01000008.1"/>
</dbReference>
<dbReference type="InterPro" id="IPR002201">
    <property type="entry name" value="Glyco_trans_9"/>
</dbReference>
<comment type="caution">
    <text evidence="3">The sequence shown here is derived from an EMBL/GenBank/DDBJ whole genome shotgun (WGS) entry which is preliminary data.</text>
</comment>
<evidence type="ECO:0000313" key="3">
    <source>
        <dbReference type="EMBL" id="KAB8029106.1"/>
    </source>
</evidence>
<sequence length="352" mass="40793">MAKYLVLKLRAMGDTVILTSVVECIKKNDMYADIDVFVESDWKAVFEKNLYVNNIYLFTRYNFKLFNFLYEKIFLVLKFLIFFRLKKYDYSINCNASNTSAFLSFLTGAKNRSNHFHSLRRKNKFSTVQIPDKGIHKSAIQRDLDTVIGFNFKIDGSEFPKIYISELEKAWAKNYLKNFLQEISSPLLMLGIGAGRRTKIWPPQYFAKLATNWIEQKKGCVVAITSYVDKELIEELLIYMSEDNKKKFLHTSSCSLRERFRILSLADIFIGNDSGLKHAAIAIGVKTYTLFGPESPLEWHPYSFEKHPIFYIENLSCRTATGRSCSIELCSKEKNKCMTDLLPDDVFKDLSI</sequence>
<dbReference type="Pfam" id="PF01075">
    <property type="entry name" value="Glyco_transf_9"/>
    <property type="match status" value="1"/>
</dbReference>
<dbReference type="EMBL" id="WFLN01000008">
    <property type="protein sequence ID" value="KAB8029106.1"/>
    <property type="molecule type" value="Genomic_DNA"/>
</dbReference>
<evidence type="ECO:0008006" key="5">
    <source>
        <dbReference type="Google" id="ProtNLM"/>
    </source>
</evidence>
<dbReference type="GO" id="GO:0005829">
    <property type="term" value="C:cytosol"/>
    <property type="evidence" value="ECO:0007669"/>
    <property type="project" value="TreeGrafter"/>
</dbReference>
<dbReference type="CDD" id="cd03789">
    <property type="entry name" value="GT9_LPS_heptosyltransferase"/>
    <property type="match status" value="1"/>
</dbReference>
<dbReference type="PANTHER" id="PTHR30160">
    <property type="entry name" value="TETRAACYLDISACCHARIDE 4'-KINASE-RELATED"/>
    <property type="match status" value="1"/>
</dbReference>
<evidence type="ECO:0000256" key="2">
    <source>
        <dbReference type="ARBA" id="ARBA00022679"/>
    </source>
</evidence>
<reference evidence="3 4" key="1">
    <citation type="submission" date="2019-10" db="EMBL/GenBank/DDBJ databases">
        <title>New genus of Silvanigrellaceae.</title>
        <authorList>
            <person name="Pitt A."/>
            <person name="Hahn M.W."/>
        </authorList>
    </citation>
    <scope>NUCLEOTIDE SEQUENCE [LARGE SCALE GENOMIC DNA]</scope>
    <source>
        <strain evidence="3 4">33A1-SZDP</strain>
    </source>
</reference>
<dbReference type="GO" id="GO:0008713">
    <property type="term" value="F:ADP-heptose-lipopolysaccharide heptosyltransferase activity"/>
    <property type="evidence" value="ECO:0007669"/>
    <property type="project" value="TreeGrafter"/>
</dbReference>
<dbReference type="Proteomes" id="UP000442694">
    <property type="component" value="Unassembled WGS sequence"/>
</dbReference>
<evidence type="ECO:0000313" key="4">
    <source>
        <dbReference type="Proteomes" id="UP000442694"/>
    </source>
</evidence>
<keyword evidence="4" id="KW-1185">Reference proteome</keyword>